<proteinExistence type="predicted"/>
<feature type="region of interest" description="Disordered" evidence="1">
    <location>
        <begin position="266"/>
        <end position="294"/>
    </location>
</feature>
<accession>A0AAE0GZL4</accession>
<feature type="region of interest" description="Disordered" evidence="1">
    <location>
        <begin position="194"/>
        <end position="221"/>
    </location>
</feature>
<keyword evidence="3" id="KW-1185">Reference proteome</keyword>
<name>A0AAE0GZL4_9CHLO</name>
<dbReference type="EMBL" id="LGRX02000921">
    <property type="protein sequence ID" value="KAK3287290.1"/>
    <property type="molecule type" value="Genomic_DNA"/>
</dbReference>
<sequence length="294" mass="32573">MPIKRYSLKSLAKSRNKISKPGQFVILTLLLVACAPFIFHTSSSRPFRKDQDDPIPAIWGTETWQGASLADSPEFEDGVEDPTVLVSPPPESLVSKPSTLKKLSAAVRAALSDEDPFERGLAMTQLQEDESFCEMSNHKGKQELVPCATVVAQIIKEMKAATHQSGGHVLLKKFPGLLTRADMKRVEHMWKMEEMQQQQQQEEGGSASQKEPAPGNPLGLTDREQLVRKMQLNGLKHRGAQASQMDMQSALASVLLRKVTEPVHVVDIAQPPPHKHRHNDGWSLKPPAKVRAHP</sequence>
<evidence type="ECO:0000313" key="3">
    <source>
        <dbReference type="Proteomes" id="UP001190700"/>
    </source>
</evidence>
<dbReference type="PROSITE" id="PS51257">
    <property type="entry name" value="PROKAR_LIPOPROTEIN"/>
    <property type="match status" value="1"/>
</dbReference>
<gene>
    <name evidence="2" type="ORF">CYMTET_5192</name>
</gene>
<evidence type="ECO:0000256" key="1">
    <source>
        <dbReference type="SAM" id="MobiDB-lite"/>
    </source>
</evidence>
<organism evidence="2 3">
    <name type="scientific">Cymbomonas tetramitiformis</name>
    <dbReference type="NCBI Taxonomy" id="36881"/>
    <lineage>
        <taxon>Eukaryota</taxon>
        <taxon>Viridiplantae</taxon>
        <taxon>Chlorophyta</taxon>
        <taxon>Pyramimonadophyceae</taxon>
        <taxon>Pyramimonadales</taxon>
        <taxon>Pyramimonadaceae</taxon>
        <taxon>Cymbomonas</taxon>
    </lineage>
</organism>
<dbReference type="AlphaFoldDB" id="A0AAE0GZL4"/>
<comment type="caution">
    <text evidence="2">The sequence shown here is derived from an EMBL/GenBank/DDBJ whole genome shotgun (WGS) entry which is preliminary data.</text>
</comment>
<feature type="region of interest" description="Disordered" evidence="1">
    <location>
        <begin position="72"/>
        <end position="92"/>
    </location>
</feature>
<reference evidence="2 3" key="1">
    <citation type="journal article" date="2015" name="Genome Biol. Evol.">
        <title>Comparative Genomics of a Bacterivorous Green Alga Reveals Evolutionary Causalities and Consequences of Phago-Mixotrophic Mode of Nutrition.</title>
        <authorList>
            <person name="Burns J.A."/>
            <person name="Paasch A."/>
            <person name="Narechania A."/>
            <person name="Kim E."/>
        </authorList>
    </citation>
    <scope>NUCLEOTIDE SEQUENCE [LARGE SCALE GENOMIC DNA]</scope>
    <source>
        <strain evidence="2 3">PLY_AMNH</strain>
    </source>
</reference>
<protein>
    <submittedName>
        <fullName evidence="2">Uncharacterized protein</fullName>
    </submittedName>
</protein>
<dbReference type="Proteomes" id="UP001190700">
    <property type="component" value="Unassembled WGS sequence"/>
</dbReference>
<evidence type="ECO:0000313" key="2">
    <source>
        <dbReference type="EMBL" id="KAK3287290.1"/>
    </source>
</evidence>